<reference evidence="1" key="1">
    <citation type="submission" date="2018-02" db="EMBL/GenBank/DDBJ databases">
        <title>Rhizophora mucronata_Transcriptome.</title>
        <authorList>
            <person name="Meera S.P."/>
            <person name="Sreeshan A."/>
            <person name="Augustine A."/>
        </authorList>
    </citation>
    <scope>NUCLEOTIDE SEQUENCE</scope>
    <source>
        <tissue evidence="1">Leaf</tissue>
    </source>
</reference>
<sequence length="18" mass="2308">MINYFEPKIERRKIIPFI</sequence>
<dbReference type="EMBL" id="GGEC01087811">
    <property type="protein sequence ID" value="MBX68295.1"/>
    <property type="molecule type" value="Transcribed_RNA"/>
</dbReference>
<dbReference type="AlphaFoldDB" id="A0A2P2QN08"/>
<accession>A0A2P2QN08</accession>
<protein>
    <submittedName>
        <fullName evidence="1">Uncharacterized protein</fullName>
    </submittedName>
</protein>
<name>A0A2P2QN08_RHIMU</name>
<proteinExistence type="predicted"/>
<evidence type="ECO:0000313" key="1">
    <source>
        <dbReference type="EMBL" id="MBX68295.1"/>
    </source>
</evidence>
<organism evidence="1">
    <name type="scientific">Rhizophora mucronata</name>
    <name type="common">Asiatic mangrove</name>
    <dbReference type="NCBI Taxonomy" id="61149"/>
    <lineage>
        <taxon>Eukaryota</taxon>
        <taxon>Viridiplantae</taxon>
        <taxon>Streptophyta</taxon>
        <taxon>Embryophyta</taxon>
        <taxon>Tracheophyta</taxon>
        <taxon>Spermatophyta</taxon>
        <taxon>Magnoliopsida</taxon>
        <taxon>eudicotyledons</taxon>
        <taxon>Gunneridae</taxon>
        <taxon>Pentapetalae</taxon>
        <taxon>rosids</taxon>
        <taxon>fabids</taxon>
        <taxon>Malpighiales</taxon>
        <taxon>Rhizophoraceae</taxon>
        <taxon>Rhizophora</taxon>
    </lineage>
</organism>